<accession>A0A8D8ACI8</accession>
<dbReference type="EMBL" id="HBUE01020421">
    <property type="protein sequence ID" value="CAG6452302.1"/>
    <property type="molecule type" value="Transcribed_RNA"/>
</dbReference>
<proteinExistence type="predicted"/>
<feature type="region of interest" description="Disordered" evidence="1">
    <location>
        <begin position="1"/>
        <end position="56"/>
    </location>
</feature>
<reference evidence="2" key="1">
    <citation type="submission" date="2021-05" db="EMBL/GenBank/DDBJ databases">
        <authorList>
            <person name="Alioto T."/>
            <person name="Alioto T."/>
            <person name="Gomez Garrido J."/>
        </authorList>
    </citation>
    <scope>NUCLEOTIDE SEQUENCE</scope>
</reference>
<feature type="compositionally biased region" description="Basic and acidic residues" evidence="1">
    <location>
        <begin position="46"/>
        <end position="56"/>
    </location>
</feature>
<evidence type="ECO:0000313" key="2">
    <source>
        <dbReference type="EMBL" id="CAG6452302.1"/>
    </source>
</evidence>
<evidence type="ECO:0000256" key="1">
    <source>
        <dbReference type="SAM" id="MobiDB-lite"/>
    </source>
</evidence>
<sequence length="173" mass="19368">MRQTVRPKDAPAAARCGSRGGSDHSVRAVRQTGQNRLYSANAHEYGTQRRPAERAQDDPVRSLLQTVPEPAIAHCSQSLPSRYEPAVHRVWQQVQVKCHTPHPHEHPQGENVRVRTMSDCLQDPQIAPVPSAGSRRPQTVQVRSLRAHVPVFNALENPPECPHRSQTLPVFRL</sequence>
<dbReference type="EMBL" id="HBUE01020427">
    <property type="protein sequence ID" value="CAG6452316.1"/>
    <property type="molecule type" value="Transcribed_RNA"/>
</dbReference>
<dbReference type="EMBL" id="HBUE01020424">
    <property type="protein sequence ID" value="CAG6452310.1"/>
    <property type="molecule type" value="Transcribed_RNA"/>
</dbReference>
<dbReference type="AlphaFoldDB" id="A0A8D8ACI8"/>
<protein>
    <submittedName>
        <fullName evidence="2">(northern house mosquito) hypothetical protein</fullName>
    </submittedName>
</protein>
<organism evidence="2">
    <name type="scientific">Culex pipiens</name>
    <name type="common">House mosquito</name>
    <dbReference type="NCBI Taxonomy" id="7175"/>
    <lineage>
        <taxon>Eukaryota</taxon>
        <taxon>Metazoa</taxon>
        <taxon>Ecdysozoa</taxon>
        <taxon>Arthropoda</taxon>
        <taxon>Hexapoda</taxon>
        <taxon>Insecta</taxon>
        <taxon>Pterygota</taxon>
        <taxon>Neoptera</taxon>
        <taxon>Endopterygota</taxon>
        <taxon>Diptera</taxon>
        <taxon>Nematocera</taxon>
        <taxon>Culicoidea</taxon>
        <taxon>Culicidae</taxon>
        <taxon>Culicinae</taxon>
        <taxon>Culicini</taxon>
        <taxon>Culex</taxon>
        <taxon>Culex</taxon>
    </lineage>
</organism>
<name>A0A8D8ACI8_CULPI</name>